<dbReference type="EMBL" id="UGLZ01000004">
    <property type="protein sequence ID" value="STU58835.1"/>
    <property type="molecule type" value="Genomic_DNA"/>
</dbReference>
<dbReference type="Proteomes" id="UP000255382">
    <property type="component" value="Unassembled WGS sequence"/>
</dbReference>
<proteinExistence type="predicted"/>
<evidence type="ECO:0000313" key="2">
    <source>
        <dbReference type="Proteomes" id="UP000255382"/>
    </source>
</evidence>
<evidence type="ECO:0000313" key="1">
    <source>
        <dbReference type="EMBL" id="STU58835.1"/>
    </source>
</evidence>
<organism evidence="1 2">
    <name type="scientific">Klebsiella pneumoniae subsp. ozaenae</name>
    <dbReference type="NCBI Taxonomy" id="574"/>
    <lineage>
        <taxon>Bacteria</taxon>
        <taxon>Pseudomonadati</taxon>
        <taxon>Pseudomonadota</taxon>
        <taxon>Gammaproteobacteria</taxon>
        <taxon>Enterobacterales</taxon>
        <taxon>Enterobacteriaceae</taxon>
        <taxon>Klebsiella/Raoultella group</taxon>
        <taxon>Klebsiella</taxon>
        <taxon>Klebsiella pneumoniae complex</taxon>
    </lineage>
</organism>
<gene>
    <name evidence="1" type="ORF">NCTC5050_00307</name>
</gene>
<protein>
    <submittedName>
        <fullName evidence="1">Uncharacterized protein</fullName>
    </submittedName>
</protein>
<dbReference type="AlphaFoldDB" id="A0A377Z4N1"/>
<reference evidence="1 2" key="1">
    <citation type="submission" date="2018-06" db="EMBL/GenBank/DDBJ databases">
        <authorList>
            <consortium name="Pathogen Informatics"/>
            <person name="Doyle S."/>
        </authorList>
    </citation>
    <scope>NUCLEOTIDE SEQUENCE [LARGE SCALE GENOMIC DNA]</scope>
    <source>
        <strain evidence="1 2">NCTC5050</strain>
    </source>
</reference>
<name>A0A377Z4N1_KLEPO</name>
<keyword evidence="2" id="KW-1185">Reference proteome</keyword>
<accession>A0A377Z4N1</accession>
<sequence length="88" mass="10366">MIFPKRKPLKPSAIANKYLFARAFFKNVRPGIEISVWAGRQEVRKYMSDAWWNNDPIKAAGNIHRNWGRDWRMTTNKLFVGFWLPISG</sequence>